<dbReference type="Proteomes" id="UP001195483">
    <property type="component" value="Unassembled WGS sequence"/>
</dbReference>
<reference evidence="2" key="3">
    <citation type="submission" date="2023-05" db="EMBL/GenBank/DDBJ databases">
        <authorList>
            <person name="Smith C.H."/>
        </authorList>
    </citation>
    <scope>NUCLEOTIDE SEQUENCE</scope>
    <source>
        <strain evidence="2">CHS0354</strain>
        <tissue evidence="2">Mantle</tissue>
    </source>
</reference>
<organism evidence="2 3">
    <name type="scientific">Potamilus streckersoni</name>
    <dbReference type="NCBI Taxonomy" id="2493646"/>
    <lineage>
        <taxon>Eukaryota</taxon>
        <taxon>Metazoa</taxon>
        <taxon>Spiralia</taxon>
        <taxon>Lophotrochozoa</taxon>
        <taxon>Mollusca</taxon>
        <taxon>Bivalvia</taxon>
        <taxon>Autobranchia</taxon>
        <taxon>Heteroconchia</taxon>
        <taxon>Palaeoheterodonta</taxon>
        <taxon>Unionida</taxon>
        <taxon>Unionoidea</taxon>
        <taxon>Unionidae</taxon>
        <taxon>Ambleminae</taxon>
        <taxon>Lampsilini</taxon>
        <taxon>Potamilus</taxon>
    </lineage>
</organism>
<accession>A0AAE0S881</accession>
<feature type="transmembrane region" description="Helical" evidence="1">
    <location>
        <begin position="6"/>
        <end position="25"/>
    </location>
</feature>
<reference evidence="2" key="2">
    <citation type="journal article" date="2021" name="Genome Biol. Evol.">
        <title>Developing a high-quality reference genome for a parasitic bivalve with doubly uniparental inheritance (Bivalvia: Unionida).</title>
        <authorList>
            <person name="Smith C.H."/>
        </authorList>
    </citation>
    <scope>NUCLEOTIDE SEQUENCE</scope>
    <source>
        <strain evidence="2">CHS0354</strain>
        <tissue evidence="2">Mantle</tissue>
    </source>
</reference>
<dbReference type="EMBL" id="JAEAOA010001035">
    <property type="protein sequence ID" value="KAK3587181.1"/>
    <property type="molecule type" value="Genomic_DNA"/>
</dbReference>
<dbReference type="AlphaFoldDB" id="A0AAE0S881"/>
<gene>
    <name evidence="2" type="ORF">CHS0354_016877</name>
</gene>
<keyword evidence="1" id="KW-0812">Transmembrane</keyword>
<evidence type="ECO:0000313" key="2">
    <source>
        <dbReference type="EMBL" id="KAK3587181.1"/>
    </source>
</evidence>
<evidence type="ECO:0000313" key="3">
    <source>
        <dbReference type="Proteomes" id="UP001195483"/>
    </source>
</evidence>
<keyword evidence="1" id="KW-0472">Membrane</keyword>
<name>A0AAE0S881_9BIVA</name>
<reference evidence="2" key="1">
    <citation type="journal article" date="2021" name="Genome Biol. Evol.">
        <title>A High-Quality Reference Genome for a Parasitic Bivalve with Doubly Uniparental Inheritance (Bivalvia: Unionida).</title>
        <authorList>
            <person name="Smith C.H."/>
        </authorList>
    </citation>
    <scope>NUCLEOTIDE SEQUENCE</scope>
    <source>
        <strain evidence="2">CHS0354</strain>
    </source>
</reference>
<comment type="caution">
    <text evidence="2">The sequence shown here is derived from an EMBL/GenBank/DDBJ whole genome shotgun (WGS) entry which is preliminary data.</text>
</comment>
<evidence type="ECO:0000256" key="1">
    <source>
        <dbReference type="SAM" id="Phobius"/>
    </source>
</evidence>
<sequence>MESRNAGWYIMMMVSAFGLVIAGGLDNQCVLDGMTATACLYCSKLPNGRDIPMQHCCRSPSTFQLCHICIEDEVACEAMFAELDSMSDSSVEDEEDSREMEKRYGRIWLGRGKSFGKRSIGYDLGNEEIEKRYGKLFLDGRKRFGSFLLGKGSHWKK</sequence>
<protein>
    <submittedName>
        <fullName evidence="2">Uncharacterized protein</fullName>
    </submittedName>
</protein>
<keyword evidence="3" id="KW-1185">Reference proteome</keyword>
<proteinExistence type="predicted"/>
<keyword evidence="1" id="KW-1133">Transmembrane helix</keyword>